<dbReference type="EMBL" id="BMXR01000015">
    <property type="protein sequence ID" value="GGX72446.1"/>
    <property type="molecule type" value="Genomic_DNA"/>
</dbReference>
<protein>
    <recommendedName>
        <fullName evidence="3">Bacteriocin-protection protein</fullName>
    </recommendedName>
</protein>
<name>A0A918KT67_9GAMM</name>
<dbReference type="AlphaFoldDB" id="A0A918KT67"/>
<reference evidence="1" key="2">
    <citation type="submission" date="2020-09" db="EMBL/GenBank/DDBJ databases">
        <authorList>
            <person name="Sun Q."/>
            <person name="Kim S."/>
        </authorList>
    </citation>
    <scope>NUCLEOTIDE SEQUENCE</scope>
    <source>
        <strain evidence="1">KCTC 22169</strain>
    </source>
</reference>
<comment type="caution">
    <text evidence="1">The sequence shown here is derived from an EMBL/GenBank/DDBJ whole genome shotgun (WGS) entry which is preliminary data.</text>
</comment>
<evidence type="ECO:0008006" key="3">
    <source>
        <dbReference type="Google" id="ProtNLM"/>
    </source>
</evidence>
<evidence type="ECO:0000313" key="2">
    <source>
        <dbReference type="Proteomes" id="UP000626148"/>
    </source>
</evidence>
<organism evidence="1 2">
    <name type="scientific">Saccharospirillum salsuginis</name>
    <dbReference type="NCBI Taxonomy" id="418750"/>
    <lineage>
        <taxon>Bacteria</taxon>
        <taxon>Pseudomonadati</taxon>
        <taxon>Pseudomonadota</taxon>
        <taxon>Gammaproteobacteria</taxon>
        <taxon>Oceanospirillales</taxon>
        <taxon>Saccharospirillaceae</taxon>
        <taxon>Saccharospirillum</taxon>
    </lineage>
</organism>
<evidence type="ECO:0000313" key="1">
    <source>
        <dbReference type="EMBL" id="GGX72446.1"/>
    </source>
</evidence>
<proteinExistence type="predicted"/>
<reference evidence="1" key="1">
    <citation type="journal article" date="2014" name="Int. J. Syst. Evol. Microbiol.">
        <title>Complete genome sequence of Corynebacterium casei LMG S-19264T (=DSM 44701T), isolated from a smear-ripened cheese.</title>
        <authorList>
            <consortium name="US DOE Joint Genome Institute (JGI-PGF)"/>
            <person name="Walter F."/>
            <person name="Albersmeier A."/>
            <person name="Kalinowski J."/>
            <person name="Ruckert C."/>
        </authorList>
    </citation>
    <scope>NUCLEOTIDE SEQUENCE</scope>
    <source>
        <strain evidence="1">KCTC 22169</strain>
    </source>
</reference>
<gene>
    <name evidence="1" type="ORF">GCM10007392_44880</name>
</gene>
<keyword evidence="2" id="KW-1185">Reference proteome</keyword>
<dbReference type="Proteomes" id="UP000626148">
    <property type="component" value="Unassembled WGS sequence"/>
</dbReference>
<accession>A0A918KT67</accession>
<dbReference type="RefSeq" id="WP_189613025.1">
    <property type="nucleotide sequence ID" value="NZ_BMXR01000015.1"/>
</dbReference>
<sequence length="119" mass="13790">MTFTSKNRAEWRSWLSDNHHSASEVWLVLFKKTSGKANLSYNDAVEEALCFGWIDGMKRSIDEERYSLRFTPRKADSQWSQSNKDRVRRLIEAGQMARAGQDAVDLAKKSGVWDREHPN</sequence>